<feature type="compositionally biased region" description="Basic and acidic residues" evidence="1">
    <location>
        <begin position="7"/>
        <end position="20"/>
    </location>
</feature>
<dbReference type="OrthoDB" id="5961709at2759"/>
<organism evidence="2 3">
    <name type="scientific">Pocillopora damicornis</name>
    <name type="common">Cauliflower coral</name>
    <name type="synonym">Millepora damicornis</name>
    <dbReference type="NCBI Taxonomy" id="46731"/>
    <lineage>
        <taxon>Eukaryota</taxon>
        <taxon>Metazoa</taxon>
        <taxon>Cnidaria</taxon>
        <taxon>Anthozoa</taxon>
        <taxon>Hexacorallia</taxon>
        <taxon>Scleractinia</taxon>
        <taxon>Astrocoeniina</taxon>
        <taxon>Pocilloporidae</taxon>
        <taxon>Pocillopora</taxon>
    </lineage>
</organism>
<dbReference type="Proteomes" id="UP000275408">
    <property type="component" value="Unassembled WGS sequence"/>
</dbReference>
<feature type="compositionally biased region" description="Polar residues" evidence="1">
    <location>
        <begin position="75"/>
        <end position="87"/>
    </location>
</feature>
<evidence type="ECO:0000313" key="3">
    <source>
        <dbReference type="Proteomes" id="UP000275408"/>
    </source>
</evidence>
<comment type="caution">
    <text evidence="2">The sequence shown here is derived from an EMBL/GenBank/DDBJ whole genome shotgun (WGS) entry which is preliminary data.</text>
</comment>
<dbReference type="EMBL" id="RCHS01003996">
    <property type="protein sequence ID" value="RMX38480.1"/>
    <property type="molecule type" value="Genomic_DNA"/>
</dbReference>
<feature type="compositionally biased region" description="Polar residues" evidence="1">
    <location>
        <begin position="38"/>
        <end position="55"/>
    </location>
</feature>
<dbReference type="AlphaFoldDB" id="A0A3M6TAQ7"/>
<keyword evidence="3" id="KW-1185">Reference proteome</keyword>
<protein>
    <submittedName>
        <fullName evidence="2">Uncharacterized protein</fullName>
    </submittedName>
</protein>
<reference evidence="2 3" key="1">
    <citation type="journal article" date="2018" name="Sci. Rep.">
        <title>Comparative analysis of the Pocillopora damicornis genome highlights role of immune system in coral evolution.</title>
        <authorList>
            <person name="Cunning R."/>
            <person name="Bay R.A."/>
            <person name="Gillette P."/>
            <person name="Baker A.C."/>
            <person name="Traylor-Knowles N."/>
        </authorList>
    </citation>
    <scope>NUCLEOTIDE SEQUENCE [LARGE SCALE GENOMIC DNA]</scope>
    <source>
        <strain evidence="2">RSMAS</strain>
        <tissue evidence="2">Whole animal</tissue>
    </source>
</reference>
<feature type="region of interest" description="Disordered" evidence="1">
    <location>
        <begin position="1"/>
        <end position="144"/>
    </location>
</feature>
<sequence length="144" mass="15779">MTSSSSKDARQQETFEHSVDQDTPAQGSGTSLTSSSSKDVMQQETFEQSVDQDTPAQGKRKMPPYQYAIEIENGRTASENGMVTKGQQDWGGNLTVDNQHTSQSNHDGSTSMTSSSSKDPRQQETFEYPVDQDTPAQGVYFGII</sequence>
<feature type="compositionally biased region" description="Polar residues" evidence="1">
    <location>
        <begin position="95"/>
        <end position="108"/>
    </location>
</feature>
<feature type="compositionally biased region" description="Low complexity" evidence="1">
    <location>
        <begin position="27"/>
        <end position="37"/>
    </location>
</feature>
<gene>
    <name evidence="2" type="ORF">pdam_00016801</name>
</gene>
<evidence type="ECO:0000256" key="1">
    <source>
        <dbReference type="SAM" id="MobiDB-lite"/>
    </source>
</evidence>
<proteinExistence type="predicted"/>
<name>A0A3M6TAQ7_POCDA</name>
<accession>A0A3M6TAQ7</accession>
<evidence type="ECO:0000313" key="2">
    <source>
        <dbReference type="EMBL" id="RMX38480.1"/>
    </source>
</evidence>